<proteinExistence type="predicted"/>
<protein>
    <submittedName>
        <fullName evidence="1">Uncharacterized protein</fullName>
    </submittedName>
</protein>
<sequence>MQADLRHRRRRHQCVSRRRFQYGRY</sequence>
<reference evidence="1" key="1">
    <citation type="submission" date="2014-09" db="EMBL/GenBank/DDBJ databases">
        <authorList>
            <person name="Magalhaes I.L.F."/>
            <person name="Oliveira U."/>
            <person name="Santos F.R."/>
            <person name="Vidigal T.H.D.A."/>
            <person name="Brescovit A.D."/>
            <person name="Santos A.J."/>
        </authorList>
    </citation>
    <scope>NUCLEOTIDE SEQUENCE</scope>
    <source>
        <tissue evidence="1">Shoot tissue taken approximately 20 cm above the soil surface</tissue>
    </source>
</reference>
<accession>A0A0A9ECK1</accession>
<organism evidence="1">
    <name type="scientific">Arundo donax</name>
    <name type="common">Giant reed</name>
    <name type="synonym">Donax arundinaceus</name>
    <dbReference type="NCBI Taxonomy" id="35708"/>
    <lineage>
        <taxon>Eukaryota</taxon>
        <taxon>Viridiplantae</taxon>
        <taxon>Streptophyta</taxon>
        <taxon>Embryophyta</taxon>
        <taxon>Tracheophyta</taxon>
        <taxon>Spermatophyta</taxon>
        <taxon>Magnoliopsida</taxon>
        <taxon>Liliopsida</taxon>
        <taxon>Poales</taxon>
        <taxon>Poaceae</taxon>
        <taxon>PACMAD clade</taxon>
        <taxon>Arundinoideae</taxon>
        <taxon>Arundineae</taxon>
        <taxon>Arundo</taxon>
    </lineage>
</organism>
<evidence type="ECO:0000313" key="1">
    <source>
        <dbReference type="EMBL" id="JAD98479.1"/>
    </source>
</evidence>
<reference evidence="1" key="2">
    <citation type="journal article" date="2015" name="Data Brief">
        <title>Shoot transcriptome of the giant reed, Arundo donax.</title>
        <authorList>
            <person name="Barrero R.A."/>
            <person name="Guerrero F.D."/>
            <person name="Moolhuijzen P."/>
            <person name="Goolsby J.A."/>
            <person name="Tidwell J."/>
            <person name="Bellgard S.E."/>
            <person name="Bellgard M.I."/>
        </authorList>
    </citation>
    <scope>NUCLEOTIDE SEQUENCE</scope>
    <source>
        <tissue evidence="1">Shoot tissue taken approximately 20 cm above the soil surface</tissue>
    </source>
</reference>
<dbReference type="EMBL" id="GBRH01199416">
    <property type="protein sequence ID" value="JAD98479.1"/>
    <property type="molecule type" value="Transcribed_RNA"/>
</dbReference>
<dbReference type="AlphaFoldDB" id="A0A0A9ECK1"/>
<name>A0A0A9ECK1_ARUDO</name>